<dbReference type="Proteomes" id="UP000789702">
    <property type="component" value="Unassembled WGS sequence"/>
</dbReference>
<sequence>YIKRLGDEETIKLKGYDEFKRPKNEPDGPNRKRLWDNKIVSLCLLENYRCDNNVVTMILNELKPFKHNNVLEVFNLAFDGYNYYFVRGYYTTELRSYLSHLRDNGTPLSWSDKLKLTQQVVEGLKYLHDQNIIHSELHPKNIVIHEGIPKLTNVWLPQSKSVSFSYSPPEILLSNDIENKTIKLNIYSLGVLMWEISSDGLEPFFQNNSVSVKVKLAIDIIKGLRETPVNGTPRKFIDLYSNCWDNEPAIRPTCKKILDKLKNVSVSEVYHEDKAQNPASARTPISNPK</sequence>
<feature type="non-terminal residue" evidence="1">
    <location>
        <position position="1"/>
    </location>
</feature>
<organism evidence="1 2">
    <name type="scientific">Dentiscutata heterogama</name>
    <dbReference type="NCBI Taxonomy" id="1316150"/>
    <lineage>
        <taxon>Eukaryota</taxon>
        <taxon>Fungi</taxon>
        <taxon>Fungi incertae sedis</taxon>
        <taxon>Mucoromycota</taxon>
        <taxon>Glomeromycotina</taxon>
        <taxon>Glomeromycetes</taxon>
        <taxon>Diversisporales</taxon>
        <taxon>Gigasporaceae</taxon>
        <taxon>Dentiscutata</taxon>
    </lineage>
</organism>
<accession>A0ACA9PHI4</accession>
<keyword evidence="2" id="KW-1185">Reference proteome</keyword>
<gene>
    <name evidence="1" type="ORF">DHETER_LOCUS12185</name>
</gene>
<protein>
    <submittedName>
        <fullName evidence="1">4245_t:CDS:1</fullName>
    </submittedName>
</protein>
<name>A0ACA9PHI4_9GLOM</name>
<evidence type="ECO:0000313" key="1">
    <source>
        <dbReference type="EMBL" id="CAG8709547.1"/>
    </source>
</evidence>
<feature type="non-terminal residue" evidence="1">
    <location>
        <position position="289"/>
    </location>
</feature>
<dbReference type="EMBL" id="CAJVPU010029069">
    <property type="protein sequence ID" value="CAG8709547.1"/>
    <property type="molecule type" value="Genomic_DNA"/>
</dbReference>
<reference evidence="1" key="1">
    <citation type="submission" date="2021-06" db="EMBL/GenBank/DDBJ databases">
        <authorList>
            <person name="Kallberg Y."/>
            <person name="Tangrot J."/>
            <person name="Rosling A."/>
        </authorList>
    </citation>
    <scope>NUCLEOTIDE SEQUENCE</scope>
    <source>
        <strain evidence="1">IL203A</strain>
    </source>
</reference>
<comment type="caution">
    <text evidence="1">The sequence shown here is derived from an EMBL/GenBank/DDBJ whole genome shotgun (WGS) entry which is preliminary data.</text>
</comment>
<proteinExistence type="predicted"/>
<evidence type="ECO:0000313" key="2">
    <source>
        <dbReference type="Proteomes" id="UP000789702"/>
    </source>
</evidence>